<comment type="caution">
    <text evidence="2">The sequence shown here is derived from an EMBL/GenBank/DDBJ whole genome shotgun (WGS) entry which is preliminary data.</text>
</comment>
<feature type="compositionally biased region" description="Basic residues" evidence="1">
    <location>
        <begin position="58"/>
        <end position="67"/>
    </location>
</feature>
<keyword evidence="3" id="KW-1185">Reference proteome</keyword>
<gene>
    <name evidence="2" type="ORF">NDU88_005788</name>
</gene>
<evidence type="ECO:0008006" key="4">
    <source>
        <dbReference type="Google" id="ProtNLM"/>
    </source>
</evidence>
<name>A0AAV7TV85_PLEWA</name>
<protein>
    <recommendedName>
        <fullName evidence="4">Secreted protein</fullName>
    </recommendedName>
</protein>
<dbReference type="EMBL" id="JANPWB010000006">
    <property type="protein sequence ID" value="KAJ1180567.1"/>
    <property type="molecule type" value="Genomic_DNA"/>
</dbReference>
<evidence type="ECO:0000256" key="1">
    <source>
        <dbReference type="SAM" id="MobiDB-lite"/>
    </source>
</evidence>
<dbReference type="AlphaFoldDB" id="A0AAV7TV85"/>
<evidence type="ECO:0000313" key="3">
    <source>
        <dbReference type="Proteomes" id="UP001066276"/>
    </source>
</evidence>
<dbReference type="Proteomes" id="UP001066276">
    <property type="component" value="Chromosome 3_2"/>
</dbReference>
<feature type="region of interest" description="Disordered" evidence="1">
    <location>
        <begin position="49"/>
        <end position="88"/>
    </location>
</feature>
<reference evidence="2" key="1">
    <citation type="journal article" date="2022" name="bioRxiv">
        <title>Sequencing and chromosome-scale assembly of the giantPleurodeles waltlgenome.</title>
        <authorList>
            <person name="Brown T."/>
            <person name="Elewa A."/>
            <person name="Iarovenko S."/>
            <person name="Subramanian E."/>
            <person name="Araus A.J."/>
            <person name="Petzold A."/>
            <person name="Susuki M."/>
            <person name="Suzuki K.-i.T."/>
            <person name="Hayashi T."/>
            <person name="Toyoda A."/>
            <person name="Oliveira C."/>
            <person name="Osipova E."/>
            <person name="Leigh N.D."/>
            <person name="Simon A."/>
            <person name="Yun M.H."/>
        </authorList>
    </citation>
    <scope>NUCLEOTIDE SEQUENCE</scope>
    <source>
        <strain evidence="2">20211129_DDA</strain>
        <tissue evidence="2">Liver</tissue>
    </source>
</reference>
<evidence type="ECO:0000313" key="2">
    <source>
        <dbReference type="EMBL" id="KAJ1180567.1"/>
    </source>
</evidence>
<accession>A0AAV7TV85</accession>
<feature type="compositionally biased region" description="Polar residues" evidence="1">
    <location>
        <begin position="74"/>
        <end position="88"/>
    </location>
</feature>
<sequence length="88" mass="9602">MAVPSRLRTLTSAISGGFSTYVFDALIVVPSSPSLLSWLPWEALRFSRQAGTPERWGRSRAHPGRNKISRELCRSSSSEASATGAHSR</sequence>
<organism evidence="2 3">
    <name type="scientific">Pleurodeles waltl</name>
    <name type="common">Iberian ribbed newt</name>
    <dbReference type="NCBI Taxonomy" id="8319"/>
    <lineage>
        <taxon>Eukaryota</taxon>
        <taxon>Metazoa</taxon>
        <taxon>Chordata</taxon>
        <taxon>Craniata</taxon>
        <taxon>Vertebrata</taxon>
        <taxon>Euteleostomi</taxon>
        <taxon>Amphibia</taxon>
        <taxon>Batrachia</taxon>
        <taxon>Caudata</taxon>
        <taxon>Salamandroidea</taxon>
        <taxon>Salamandridae</taxon>
        <taxon>Pleurodelinae</taxon>
        <taxon>Pleurodeles</taxon>
    </lineage>
</organism>
<proteinExistence type="predicted"/>